<evidence type="ECO:0000313" key="3">
    <source>
        <dbReference type="Proteomes" id="UP001180737"/>
    </source>
</evidence>
<dbReference type="RefSeq" id="WP_311589929.1">
    <property type="nucleotide sequence ID" value="NZ_JAVRFJ010000004.1"/>
</dbReference>
<proteinExistence type="predicted"/>
<protein>
    <submittedName>
        <fullName evidence="2">Uncharacterized protein</fullName>
    </submittedName>
</protein>
<dbReference type="EMBL" id="JAVRFJ010000004">
    <property type="protein sequence ID" value="MDT0567045.1"/>
    <property type="molecule type" value="Genomic_DNA"/>
</dbReference>
<organism evidence="2 3">
    <name type="scientific">Streptomyces gottesmaniae</name>
    <dbReference type="NCBI Taxonomy" id="3075518"/>
    <lineage>
        <taxon>Bacteria</taxon>
        <taxon>Bacillati</taxon>
        <taxon>Actinomycetota</taxon>
        <taxon>Actinomycetes</taxon>
        <taxon>Kitasatosporales</taxon>
        <taxon>Streptomycetaceae</taxon>
        <taxon>Streptomyces</taxon>
    </lineage>
</organism>
<gene>
    <name evidence="2" type="ORF">RM704_06035</name>
</gene>
<accession>A0ABU2YSJ1</accession>
<comment type="caution">
    <text evidence="2">The sequence shown here is derived from an EMBL/GenBank/DDBJ whole genome shotgun (WGS) entry which is preliminary data.</text>
</comment>
<keyword evidence="3" id="KW-1185">Reference proteome</keyword>
<dbReference type="Proteomes" id="UP001180737">
    <property type="component" value="Unassembled WGS sequence"/>
</dbReference>
<evidence type="ECO:0000313" key="2">
    <source>
        <dbReference type="EMBL" id="MDT0567045.1"/>
    </source>
</evidence>
<reference evidence="2" key="1">
    <citation type="submission" date="2024-05" db="EMBL/GenBank/DDBJ databases">
        <title>30 novel species of actinomycetes from the DSMZ collection.</title>
        <authorList>
            <person name="Nouioui I."/>
        </authorList>
    </citation>
    <scope>NUCLEOTIDE SEQUENCE</scope>
    <source>
        <strain evidence="2">DSM 3412</strain>
    </source>
</reference>
<sequence length="251" mass="28416">MSFSKETPQFSAQQPIDHDITQVLARSRPDAIEHIDHDKRLWRRIYPPTGREGLAPVAFVFADTTDTKVANTVAVLEEAGRPYWAPRRYDTYHPGITALDYGQAVPVRVTTLEQLQEHGADTAVWRRLGRTGNQTLTVALGNPDGDDLYHLQAARAHAEEKQRRAAEREARGPVCQECGQKFTDQRWEESTTRDPWKTGNPYMCRNCWTNYLAGKEAAAEAARLQAAAPPEPEDDHDQEPGKLRGLFRRRT</sequence>
<evidence type="ECO:0000256" key="1">
    <source>
        <dbReference type="SAM" id="MobiDB-lite"/>
    </source>
</evidence>
<name>A0ABU2YSJ1_9ACTN</name>
<feature type="region of interest" description="Disordered" evidence="1">
    <location>
        <begin position="220"/>
        <end position="251"/>
    </location>
</feature>